<evidence type="ECO:0000313" key="5">
    <source>
        <dbReference type="EMBL" id="SJZ45012.1"/>
    </source>
</evidence>
<dbReference type="PIRSF" id="PIRSF002070">
    <property type="entry name" value="SSB"/>
    <property type="match status" value="1"/>
</dbReference>
<evidence type="ECO:0000256" key="2">
    <source>
        <dbReference type="HAMAP-Rule" id="MF_00984"/>
    </source>
</evidence>
<evidence type="ECO:0000256" key="3">
    <source>
        <dbReference type="PIRNR" id="PIRNR002070"/>
    </source>
</evidence>
<feature type="compositionally biased region" description="Basic and acidic residues" evidence="4">
    <location>
        <begin position="127"/>
        <end position="139"/>
    </location>
</feature>
<dbReference type="InterPro" id="IPR011344">
    <property type="entry name" value="ssDNA-bd"/>
</dbReference>
<dbReference type="OrthoDB" id="9809878at2"/>
<comment type="subunit">
    <text evidence="2">Homotetramer.</text>
</comment>
<dbReference type="PROSITE" id="PS50935">
    <property type="entry name" value="SSB"/>
    <property type="match status" value="1"/>
</dbReference>
<comment type="caution">
    <text evidence="2">Lacks conserved residue(s) required for the propagation of feature annotation.</text>
</comment>
<dbReference type="SUPFAM" id="SSF50249">
    <property type="entry name" value="Nucleic acid-binding proteins"/>
    <property type="match status" value="1"/>
</dbReference>
<evidence type="ECO:0000256" key="4">
    <source>
        <dbReference type="SAM" id="MobiDB-lite"/>
    </source>
</evidence>
<evidence type="ECO:0000313" key="6">
    <source>
        <dbReference type="Proteomes" id="UP000190102"/>
    </source>
</evidence>
<dbReference type="GO" id="GO:0009295">
    <property type="term" value="C:nucleoid"/>
    <property type="evidence" value="ECO:0007669"/>
    <property type="project" value="TreeGrafter"/>
</dbReference>
<gene>
    <name evidence="5" type="ORF">SAMN02745119_00662</name>
</gene>
<proteinExistence type="inferred from homology"/>
<dbReference type="PANTHER" id="PTHR10302">
    <property type="entry name" value="SINGLE-STRANDED DNA-BINDING PROTEIN"/>
    <property type="match status" value="1"/>
</dbReference>
<dbReference type="GO" id="GO:0006260">
    <property type="term" value="P:DNA replication"/>
    <property type="evidence" value="ECO:0007669"/>
    <property type="project" value="InterPro"/>
</dbReference>
<dbReference type="Proteomes" id="UP000190102">
    <property type="component" value="Unassembled WGS sequence"/>
</dbReference>
<dbReference type="Gene3D" id="2.40.50.140">
    <property type="entry name" value="Nucleic acid-binding proteins"/>
    <property type="match status" value="1"/>
</dbReference>
<dbReference type="AlphaFoldDB" id="A0A1T4KRG6"/>
<dbReference type="Pfam" id="PF00436">
    <property type="entry name" value="SSB"/>
    <property type="match status" value="1"/>
</dbReference>
<evidence type="ECO:0000256" key="1">
    <source>
        <dbReference type="ARBA" id="ARBA00023125"/>
    </source>
</evidence>
<dbReference type="InterPro" id="IPR000424">
    <property type="entry name" value="Primosome_PriB/ssb"/>
</dbReference>
<dbReference type="FunFam" id="2.40.50.140:FF:000480">
    <property type="entry name" value="Single-stranded DNA-binding protein"/>
    <property type="match status" value="1"/>
</dbReference>
<name>A0A1T4KRG6_9BACT</name>
<organism evidence="5 6">
    <name type="scientific">Trichlorobacter thiogenes</name>
    <dbReference type="NCBI Taxonomy" id="115783"/>
    <lineage>
        <taxon>Bacteria</taxon>
        <taxon>Pseudomonadati</taxon>
        <taxon>Thermodesulfobacteriota</taxon>
        <taxon>Desulfuromonadia</taxon>
        <taxon>Geobacterales</taxon>
        <taxon>Geobacteraceae</taxon>
        <taxon>Trichlorobacter</taxon>
    </lineage>
</organism>
<reference evidence="6" key="1">
    <citation type="submission" date="2017-02" db="EMBL/GenBank/DDBJ databases">
        <authorList>
            <person name="Varghese N."/>
            <person name="Submissions S."/>
        </authorList>
    </citation>
    <scope>NUCLEOTIDE SEQUENCE [LARGE SCALE GENOMIC DNA]</scope>
    <source>
        <strain evidence="6">ATCC BAA-34</strain>
    </source>
</reference>
<dbReference type="STRING" id="115783.SAMN02745119_00662"/>
<dbReference type="HAMAP" id="MF_00984">
    <property type="entry name" value="SSB"/>
    <property type="match status" value="1"/>
</dbReference>
<keyword evidence="1 2" id="KW-0238">DNA-binding</keyword>
<dbReference type="EMBL" id="FUWR01000001">
    <property type="protein sequence ID" value="SJZ45012.1"/>
    <property type="molecule type" value="Genomic_DNA"/>
</dbReference>
<dbReference type="CDD" id="cd04496">
    <property type="entry name" value="SSB_OBF"/>
    <property type="match status" value="1"/>
</dbReference>
<dbReference type="GO" id="GO:0003697">
    <property type="term" value="F:single-stranded DNA binding"/>
    <property type="evidence" value="ECO:0007669"/>
    <property type="project" value="UniProtKB-UniRule"/>
</dbReference>
<dbReference type="PANTHER" id="PTHR10302:SF27">
    <property type="entry name" value="SINGLE-STRANDED DNA-BINDING PROTEIN"/>
    <property type="match status" value="1"/>
</dbReference>
<dbReference type="InterPro" id="IPR012340">
    <property type="entry name" value="NA-bd_OB-fold"/>
</dbReference>
<dbReference type="RefSeq" id="WP_078788938.1">
    <property type="nucleotide sequence ID" value="NZ_FUWR01000001.1"/>
</dbReference>
<accession>A0A1T4KRG6</accession>
<protein>
    <recommendedName>
        <fullName evidence="2 3">Single-stranded DNA-binding protein</fullName>
        <shortName evidence="2">SSB</shortName>
    </recommendedName>
</protein>
<dbReference type="NCBIfam" id="TIGR00621">
    <property type="entry name" value="ssb"/>
    <property type="match status" value="1"/>
</dbReference>
<feature type="region of interest" description="Disordered" evidence="4">
    <location>
        <begin position="108"/>
        <end position="139"/>
    </location>
</feature>
<sequence>MASLNRVELIGNLGRDPEIRYTPGGTAVASFSLATSEKVKTKSGEWEIRTEWHNIVLYARLAEVAGEYLSKGKSVYLDGKLKTRKWQDRDGKDRYTTEIIGDKLLMLGSKNGSIPDGSDDQPSNSQAHEDIPHDDTDPF</sequence>
<keyword evidence="6" id="KW-1185">Reference proteome</keyword>